<accession>C2FZX8</accession>
<dbReference type="HOGENOM" id="CLU_398867_0_0_10"/>
<evidence type="ECO:0000313" key="2">
    <source>
        <dbReference type="EMBL" id="EEI91574.1"/>
    </source>
</evidence>
<gene>
    <name evidence="2" type="ORF">HMPREF0765_2884</name>
</gene>
<dbReference type="Proteomes" id="UP000006241">
    <property type="component" value="Unassembled WGS sequence"/>
</dbReference>
<dbReference type="PANTHER" id="PTHR22946">
    <property type="entry name" value="DIENELACTONE HYDROLASE DOMAIN-CONTAINING PROTEIN-RELATED"/>
    <property type="match status" value="1"/>
</dbReference>
<dbReference type="InterPro" id="IPR050261">
    <property type="entry name" value="FrsA_esterase"/>
</dbReference>
<dbReference type="InterPro" id="IPR029058">
    <property type="entry name" value="AB_hydrolase_fold"/>
</dbReference>
<dbReference type="EMBL" id="ACHB01000069">
    <property type="protein sequence ID" value="EEI91574.1"/>
    <property type="molecule type" value="Genomic_DNA"/>
</dbReference>
<protein>
    <submittedName>
        <fullName evidence="2">Acetyl xylan esterase (AXE1)</fullName>
    </submittedName>
</protein>
<comment type="caution">
    <text evidence="2">The sequence shown here is derived from an EMBL/GenBank/DDBJ whole genome shotgun (WGS) entry which is preliminary data.</text>
</comment>
<sequence length="676" mass="75855">MVGCRLSTGSIMQHCFIVFMIMLFSMHTQAQNSIPRLFESANIPDPVALPLTTKAAEKACRHWNRPLLEREDVIHVIRENTNFKIQENKNVRYEIVNSLERLGFTIQTILFESREGVWVPASLYVPKGEGPFPAVVNSHGHWKDGRRTDIAQQTAQLLASNGYVCLNMDAWGVGERGSEHTHEYHGSNLGASLMNVGETLLGLQLSDNRRGVDLLCTLPYVDADHIGATGASGGGNQTMWLAATDDRIKAVVPVVSVGTFRSYVMNSNCVCELMPDGLTHLEESDVLAAVAPRALKILTAIQDGNAAFAPLQMLKTYKQISGRFTEKQLAYELFNSGHDYNTDMQRSMLNWFDTHLKTNTTKKQDLTVAPLVSVEDLSVFKGDKAFPSIVTTKDYIRVAGQNLHKQLESVQHIDRKEKQTQLFSMLYPGQRDIVLRRYTYNASKGWQPLLLETRQAQFIPLFYRLPKNQTKGFKLIISSKGKQQIDAVKLSELEQHGYGIIVFDLYAVGERSSQTGDHIDGQLPRFHTVSRASLWFGEPMMGIWSNEIAMVIKEVQQLFPDQPITLLADKEAALATLYYTALSDRSYSVELNEVPISYVWDEGKNADAFNMAVHVPGIVSWGDLPMLLALSNSEFHLSNVVSITGEKISNEEWGTYLSWLKILKHKLNTNGKISRN</sequence>
<dbReference type="Pfam" id="PF05448">
    <property type="entry name" value="AXE1"/>
    <property type="match status" value="1"/>
</dbReference>
<organism evidence="2 3">
    <name type="scientific">Sphingobacterium spiritivorum ATCC 33300</name>
    <dbReference type="NCBI Taxonomy" id="525372"/>
    <lineage>
        <taxon>Bacteria</taxon>
        <taxon>Pseudomonadati</taxon>
        <taxon>Bacteroidota</taxon>
        <taxon>Sphingobacteriia</taxon>
        <taxon>Sphingobacteriales</taxon>
        <taxon>Sphingobacteriaceae</taxon>
        <taxon>Sphingobacterium</taxon>
    </lineage>
</organism>
<dbReference type="PANTHER" id="PTHR22946:SF8">
    <property type="entry name" value="ACETYL XYLAN ESTERASE DOMAIN-CONTAINING PROTEIN"/>
    <property type="match status" value="1"/>
</dbReference>
<name>C2FZX8_SPHSI</name>
<dbReference type="SUPFAM" id="SSF53474">
    <property type="entry name" value="alpha/beta-Hydrolases"/>
    <property type="match status" value="1"/>
</dbReference>
<evidence type="ECO:0000313" key="3">
    <source>
        <dbReference type="Proteomes" id="UP000006241"/>
    </source>
</evidence>
<dbReference type="InterPro" id="IPR008391">
    <property type="entry name" value="AXE1_dom"/>
</dbReference>
<proteinExistence type="predicted"/>
<evidence type="ECO:0000259" key="1">
    <source>
        <dbReference type="Pfam" id="PF05448"/>
    </source>
</evidence>
<dbReference type="Gene3D" id="3.40.50.1820">
    <property type="entry name" value="alpha/beta hydrolase"/>
    <property type="match status" value="1"/>
</dbReference>
<reference evidence="2 3" key="1">
    <citation type="submission" date="2009-01" db="EMBL/GenBank/DDBJ databases">
        <authorList>
            <person name="Qin X."/>
            <person name="Bachman B."/>
            <person name="Battles P."/>
            <person name="Bell A."/>
            <person name="Bess C."/>
            <person name="Bickham C."/>
            <person name="Chaboub L."/>
            <person name="Chen D."/>
            <person name="Coyle M."/>
            <person name="Deiros D.R."/>
            <person name="Dinh H."/>
            <person name="Forbes L."/>
            <person name="Fowler G."/>
            <person name="Francisco L."/>
            <person name="Fu Q."/>
            <person name="Gubbala S."/>
            <person name="Hale W."/>
            <person name="Han Y."/>
            <person name="Hemphill L."/>
            <person name="Highlander S.K."/>
            <person name="Hirani K."/>
            <person name="Hogues M."/>
            <person name="Jackson L."/>
            <person name="Jakkamsetti A."/>
            <person name="Javaid M."/>
            <person name="Jiang H."/>
            <person name="Korchina V."/>
            <person name="Kovar C."/>
            <person name="Lara F."/>
            <person name="Lee S."/>
            <person name="Mata R."/>
            <person name="Mathew T."/>
            <person name="Moen C."/>
            <person name="Morales K."/>
            <person name="Munidasa M."/>
            <person name="Nazareth L."/>
            <person name="Ngo R."/>
            <person name="Nguyen L."/>
            <person name="Okwuonu G."/>
            <person name="Ongeri F."/>
            <person name="Patil S."/>
            <person name="Petrosino J."/>
            <person name="Pham C."/>
            <person name="Pham P."/>
            <person name="Pu L.-L."/>
            <person name="Puazo M."/>
            <person name="Raj R."/>
            <person name="Reid J."/>
            <person name="Rouhana J."/>
            <person name="Saada N."/>
            <person name="Shang Y."/>
            <person name="Simmons D."/>
            <person name="Thornton R."/>
            <person name="Warren J."/>
            <person name="Weissenberger G."/>
            <person name="Zhang J."/>
            <person name="Zhang L."/>
            <person name="Zhou C."/>
            <person name="Zhu D."/>
            <person name="Muzny D."/>
            <person name="Worley K."/>
            <person name="Gibbs R."/>
        </authorList>
    </citation>
    <scope>NUCLEOTIDE SEQUENCE [LARGE SCALE GENOMIC DNA]</scope>
    <source>
        <strain evidence="2 3">ATCC 33300</strain>
    </source>
</reference>
<feature type="domain" description="Acetyl xylan esterase" evidence="1">
    <location>
        <begin position="108"/>
        <end position="255"/>
    </location>
</feature>
<dbReference type="AlphaFoldDB" id="C2FZX8"/>